<dbReference type="AlphaFoldDB" id="E1RAU9"/>
<dbReference type="EMBL" id="CP002116">
    <property type="protein sequence ID" value="ADK79479.1"/>
    <property type="molecule type" value="Genomic_DNA"/>
</dbReference>
<dbReference type="UniPathway" id="UPA00665"/>
<keyword evidence="12" id="KW-0449">Lipoprotein</keyword>
<evidence type="ECO:0000313" key="13">
    <source>
        <dbReference type="Proteomes" id="UP000002318"/>
    </source>
</evidence>
<evidence type="ECO:0000313" key="12">
    <source>
        <dbReference type="EMBL" id="ADK79479.1"/>
    </source>
</evidence>
<dbReference type="eggNOG" id="COG0597">
    <property type="taxonomic scope" value="Bacteria"/>
</dbReference>
<evidence type="ECO:0000256" key="5">
    <source>
        <dbReference type="ARBA" id="ARBA00022692"/>
    </source>
</evidence>
<evidence type="ECO:0000256" key="11">
    <source>
        <dbReference type="RuleBase" id="RU004181"/>
    </source>
</evidence>
<evidence type="ECO:0000256" key="6">
    <source>
        <dbReference type="ARBA" id="ARBA00022750"/>
    </source>
</evidence>
<dbReference type="HAMAP" id="MF_00161">
    <property type="entry name" value="LspA"/>
    <property type="match status" value="1"/>
</dbReference>
<dbReference type="PANTHER" id="PTHR33695">
    <property type="entry name" value="LIPOPROTEIN SIGNAL PEPTIDASE"/>
    <property type="match status" value="1"/>
</dbReference>
<evidence type="ECO:0000256" key="3">
    <source>
        <dbReference type="ARBA" id="ARBA00022519"/>
    </source>
</evidence>
<dbReference type="HOGENOM" id="CLU_083252_3_1_12"/>
<keyword evidence="5 10" id="KW-0812">Transmembrane</keyword>
<feature type="transmembrane region" description="Helical" evidence="10">
    <location>
        <begin position="140"/>
        <end position="160"/>
    </location>
</feature>
<dbReference type="PRINTS" id="PR00781">
    <property type="entry name" value="LIPOSIGPTASE"/>
</dbReference>
<name>E1RAU9_SEDSS</name>
<keyword evidence="3 10" id="KW-0997">Cell inner membrane</keyword>
<dbReference type="InterPro" id="IPR001872">
    <property type="entry name" value="Peptidase_A8"/>
</dbReference>
<dbReference type="KEGG" id="ssm:Spirs_0323"/>
<comment type="subcellular location">
    <subcellularLocation>
        <location evidence="10">Cell inner membrane</location>
        <topology evidence="10">Multi-pass membrane protein</topology>
    </subcellularLocation>
</comment>
<feature type="transmembrane region" description="Helical" evidence="10">
    <location>
        <begin position="7"/>
        <end position="29"/>
    </location>
</feature>
<comment type="function">
    <text evidence="10">This protein specifically catalyzes the removal of signal peptides from prolipoproteins.</text>
</comment>
<organism evidence="12 13">
    <name type="scientific">Sediminispirochaeta smaragdinae (strain DSM 11293 / JCM 15392 / SEBR 4228)</name>
    <name type="common">Spirochaeta smaragdinae</name>
    <dbReference type="NCBI Taxonomy" id="573413"/>
    <lineage>
        <taxon>Bacteria</taxon>
        <taxon>Pseudomonadati</taxon>
        <taxon>Spirochaetota</taxon>
        <taxon>Spirochaetia</taxon>
        <taxon>Spirochaetales</taxon>
        <taxon>Spirochaetaceae</taxon>
        <taxon>Sediminispirochaeta</taxon>
    </lineage>
</organism>
<evidence type="ECO:0000256" key="10">
    <source>
        <dbReference type="HAMAP-Rule" id="MF_00161"/>
    </source>
</evidence>
<evidence type="ECO:0000256" key="9">
    <source>
        <dbReference type="ARBA" id="ARBA00023136"/>
    </source>
</evidence>
<dbReference type="EC" id="3.4.23.36" evidence="10"/>
<dbReference type="GO" id="GO:0004190">
    <property type="term" value="F:aspartic-type endopeptidase activity"/>
    <property type="evidence" value="ECO:0007669"/>
    <property type="project" value="UniProtKB-UniRule"/>
</dbReference>
<comment type="catalytic activity">
    <reaction evidence="10">
        <text>Release of signal peptides from bacterial membrane prolipoproteins. Hydrolyzes -Xaa-Yaa-Zaa-|-(S,diacylglyceryl)Cys-, in which Xaa is hydrophobic (preferably Leu), and Yaa (Ala or Ser) and Zaa (Gly or Ala) have small, neutral side chains.</text>
        <dbReference type="EC" id="3.4.23.36"/>
    </reaction>
</comment>
<protein>
    <recommendedName>
        <fullName evidence="10">Lipoprotein signal peptidase</fullName>
        <ecNumber evidence="10">3.4.23.36</ecNumber>
    </recommendedName>
    <alternativeName>
        <fullName evidence="10">Prolipoprotein signal peptidase</fullName>
    </alternativeName>
    <alternativeName>
        <fullName evidence="10">Signal peptidase II</fullName>
        <shortName evidence="10">SPase II</shortName>
    </alternativeName>
</protein>
<dbReference type="RefSeq" id="WP_013252943.1">
    <property type="nucleotide sequence ID" value="NC_014364.1"/>
</dbReference>
<feature type="active site" evidence="10">
    <location>
        <position position="144"/>
    </location>
</feature>
<keyword evidence="7 10" id="KW-0378">Hydrolase</keyword>
<keyword evidence="13" id="KW-1185">Reference proteome</keyword>
<accession>E1RAU9</accession>
<dbReference type="NCBIfam" id="TIGR00077">
    <property type="entry name" value="lspA"/>
    <property type="match status" value="1"/>
</dbReference>
<dbReference type="STRING" id="573413.Spirs_0323"/>
<gene>
    <name evidence="10" type="primary">lspA</name>
    <name evidence="12" type="ordered locus">Spirs_0323</name>
</gene>
<evidence type="ECO:0000256" key="1">
    <source>
        <dbReference type="ARBA" id="ARBA00006139"/>
    </source>
</evidence>
<feature type="transmembrane region" description="Helical" evidence="10">
    <location>
        <begin position="67"/>
        <end position="85"/>
    </location>
</feature>
<keyword evidence="6 10" id="KW-0064">Aspartyl protease</keyword>
<keyword evidence="8 10" id="KW-1133">Transmembrane helix</keyword>
<keyword evidence="4 10" id="KW-0645">Protease</keyword>
<proteinExistence type="inferred from homology"/>
<reference evidence="12 13" key="1">
    <citation type="journal article" date="2010" name="Stand. Genomic Sci.">
        <title>Complete genome sequence of Spirochaeta smaragdinae type strain (SEBR 4228).</title>
        <authorList>
            <person name="Mavromatis K."/>
            <person name="Yasawong M."/>
            <person name="Chertkov O."/>
            <person name="Lapidus A."/>
            <person name="Lucas S."/>
            <person name="Nolan M."/>
            <person name="Del Rio T.G."/>
            <person name="Tice H."/>
            <person name="Cheng J.F."/>
            <person name="Pitluck S."/>
            <person name="Liolios K."/>
            <person name="Ivanova N."/>
            <person name="Tapia R."/>
            <person name="Han C."/>
            <person name="Bruce D."/>
            <person name="Goodwin L."/>
            <person name="Pati A."/>
            <person name="Chen A."/>
            <person name="Palaniappan K."/>
            <person name="Land M."/>
            <person name="Hauser L."/>
            <person name="Chang Y.J."/>
            <person name="Jeffries C.D."/>
            <person name="Detter J.C."/>
            <person name="Rohde M."/>
            <person name="Brambilla E."/>
            <person name="Spring S."/>
            <person name="Goker M."/>
            <person name="Sikorski J."/>
            <person name="Woyke T."/>
            <person name="Bristow J."/>
            <person name="Eisen J.A."/>
            <person name="Markowitz V."/>
            <person name="Hugenholtz P."/>
            <person name="Klenk H.P."/>
            <person name="Kyrpides N.C."/>
        </authorList>
    </citation>
    <scope>NUCLEOTIDE SEQUENCE [LARGE SCALE GENOMIC DNA]</scope>
    <source>
        <strain evidence="13">DSM 11293 / JCM 15392 / SEBR 4228</strain>
    </source>
</reference>
<feature type="active site" evidence="10">
    <location>
        <position position="122"/>
    </location>
</feature>
<evidence type="ECO:0000256" key="2">
    <source>
        <dbReference type="ARBA" id="ARBA00022475"/>
    </source>
</evidence>
<evidence type="ECO:0000256" key="8">
    <source>
        <dbReference type="ARBA" id="ARBA00022989"/>
    </source>
</evidence>
<dbReference type="GO" id="GO:0006508">
    <property type="term" value="P:proteolysis"/>
    <property type="evidence" value="ECO:0007669"/>
    <property type="project" value="UniProtKB-KW"/>
</dbReference>
<feature type="transmembrane region" description="Helical" evidence="10">
    <location>
        <begin position="97"/>
        <end position="115"/>
    </location>
</feature>
<sequence>MEKPYRPFFLTAAIILLDQLTKWLIVSLVPYHTVARSFGGDFLRIIHTRNLAVAFSLGNGFPQPVKLFLFILVPLIALVAISVYLVKGRDLSSFQRWVLAAIVGGGAGNIIDRIFRPEGVVDFIDVKFYGLFGLDRWPTFNVADSTVVVAGIALLISFFLEERKQ</sequence>
<comment type="similarity">
    <text evidence="1 10 11">Belongs to the peptidase A8 family.</text>
</comment>
<comment type="pathway">
    <text evidence="10">Protein modification; lipoprotein biosynthesis (signal peptide cleavage).</text>
</comment>
<evidence type="ECO:0000256" key="4">
    <source>
        <dbReference type="ARBA" id="ARBA00022670"/>
    </source>
</evidence>
<dbReference type="OrthoDB" id="9810259at2"/>
<dbReference type="GO" id="GO:0005886">
    <property type="term" value="C:plasma membrane"/>
    <property type="evidence" value="ECO:0007669"/>
    <property type="project" value="UniProtKB-SubCell"/>
</dbReference>
<keyword evidence="9 10" id="KW-0472">Membrane</keyword>
<dbReference type="Pfam" id="PF01252">
    <property type="entry name" value="Peptidase_A8"/>
    <property type="match status" value="1"/>
</dbReference>
<keyword evidence="2 10" id="KW-1003">Cell membrane</keyword>
<dbReference type="Proteomes" id="UP000002318">
    <property type="component" value="Chromosome"/>
</dbReference>
<dbReference type="PANTHER" id="PTHR33695:SF1">
    <property type="entry name" value="LIPOPROTEIN SIGNAL PEPTIDASE"/>
    <property type="match status" value="1"/>
</dbReference>
<evidence type="ECO:0000256" key="7">
    <source>
        <dbReference type="ARBA" id="ARBA00022801"/>
    </source>
</evidence>